<keyword evidence="1" id="KW-0620">Polyamine biosynthesis</keyword>
<keyword evidence="5" id="KW-1185">Reference proteome</keyword>
<dbReference type="GO" id="GO:0006596">
    <property type="term" value="P:polyamine biosynthetic process"/>
    <property type="evidence" value="ECO:0007669"/>
    <property type="project" value="UniProtKB-KW"/>
</dbReference>
<dbReference type="CDD" id="cd02440">
    <property type="entry name" value="AdoMet_MTases"/>
    <property type="match status" value="1"/>
</dbReference>
<organism evidence="4 5">
    <name type="scientific">Fimbriiglobus ruber</name>
    <dbReference type="NCBI Taxonomy" id="1908690"/>
    <lineage>
        <taxon>Bacteria</taxon>
        <taxon>Pseudomonadati</taxon>
        <taxon>Planctomycetota</taxon>
        <taxon>Planctomycetia</taxon>
        <taxon>Gemmatales</taxon>
        <taxon>Gemmataceae</taxon>
        <taxon>Fimbriiglobus</taxon>
    </lineage>
</organism>
<feature type="transmembrane region" description="Helical" evidence="3">
    <location>
        <begin position="254"/>
        <end position="274"/>
    </location>
</feature>
<feature type="region of interest" description="Disordered" evidence="2">
    <location>
        <begin position="676"/>
        <end position="695"/>
    </location>
</feature>
<feature type="transmembrane region" description="Helical" evidence="3">
    <location>
        <begin position="38"/>
        <end position="57"/>
    </location>
</feature>
<keyword evidence="3" id="KW-0472">Membrane</keyword>
<dbReference type="SUPFAM" id="SSF53335">
    <property type="entry name" value="S-adenosyl-L-methionine-dependent methyltransferases"/>
    <property type="match status" value="1"/>
</dbReference>
<feature type="transmembrane region" description="Helical" evidence="3">
    <location>
        <begin position="175"/>
        <end position="197"/>
    </location>
</feature>
<dbReference type="PANTHER" id="PTHR43317">
    <property type="entry name" value="THERMOSPERMINE SYNTHASE ACAULIS5"/>
    <property type="match status" value="1"/>
</dbReference>
<evidence type="ECO:0000313" key="5">
    <source>
        <dbReference type="Proteomes" id="UP000214646"/>
    </source>
</evidence>
<dbReference type="InterPro" id="IPR029063">
    <property type="entry name" value="SAM-dependent_MTases_sf"/>
</dbReference>
<keyword evidence="3" id="KW-0812">Transmembrane</keyword>
<dbReference type="Gene3D" id="3.40.50.150">
    <property type="entry name" value="Vaccinia Virus protein VP39"/>
    <property type="match status" value="1"/>
</dbReference>
<dbReference type="Proteomes" id="UP000214646">
    <property type="component" value="Unassembled WGS sequence"/>
</dbReference>
<dbReference type="RefSeq" id="WP_088259006.1">
    <property type="nucleotide sequence ID" value="NZ_NIDE01000017.1"/>
</dbReference>
<sequence length="750" mass="81475">MLPVLFAATLFASAALLFVVQPMAGKVLLPQAGGTPAVWNTCLVFFQAVLLLGYLYAHALTTVLSARRQIVAHLGVIALGLAVAVGVRPDPDWIPDDGEFPFAGLVAFLAALVGGPFLVLSASAPVFQRWFAQTGHRSAHDPYFLYAASNAGSFIGLLGYPFLVEPNLPLDHQESWWRTGYAVFFGLAAACGTVVWLRSRRSDELQASTQPDGPKTPAPSRGQLLKWVGLAALPSSLLMGATTHLTTDVAPVPLFWVVPLALYLLSFVIVFARWPDSARRVVGRATPMLLVFLVVALLTGATEPLALVVGVHLVAFFAAALLCHGELAHDRPARDHLTAFYLAMSAGGVLGGLFNALVAPLLFTRLGLVEYPLAIVAVAFVRPRFGPPEADKRFAMRDVAIVAAFAALTVALVLGVSRFVPAAGDGPDAMIARLVRGGLMFGIPAAVAFALVRKAWRFAACLGVLLLAGTLDTGRHGTTELVERTFFGTLRVTRSADGKLVRLVHGTTQHGQEWADETGPPRPLMYYHRSGPVGRLFAAFDKRPPDQKRRVAVVGLGCGAMAAYAEPGQEWTFYEIDPGVVRIARDPRYFRFLSECAVEPRIVLGDARRQLVREPDGQFDLIVLDAFSSDAIPVHLLTREAYALYVRKLAPHGVLAFHLSNRYLDLPPMVARLGADHDPPFSTHEDRDKPFERDREDGAFDSDWVVAARDPADLGPMRSGARWQTVRPTAAPVWRDDFSNLLTVWKRGEE</sequence>
<evidence type="ECO:0000256" key="1">
    <source>
        <dbReference type="ARBA" id="ARBA00023115"/>
    </source>
</evidence>
<name>A0A225DHS3_9BACT</name>
<evidence type="ECO:0000313" key="4">
    <source>
        <dbReference type="EMBL" id="OWK35915.1"/>
    </source>
</evidence>
<feature type="transmembrane region" description="Helical" evidence="3">
    <location>
        <begin position="69"/>
        <end position="88"/>
    </location>
</feature>
<evidence type="ECO:0000256" key="3">
    <source>
        <dbReference type="SAM" id="Phobius"/>
    </source>
</evidence>
<proteinExistence type="predicted"/>
<reference evidence="5" key="1">
    <citation type="submission" date="2017-06" db="EMBL/GenBank/DDBJ databases">
        <title>Genome analysis of Fimbriiglobus ruber SP5, the first member of the order Planctomycetales with confirmed chitinolytic capability.</title>
        <authorList>
            <person name="Ravin N.V."/>
            <person name="Rakitin A.L."/>
            <person name="Ivanova A.A."/>
            <person name="Beletsky A.V."/>
            <person name="Kulichevskaya I.S."/>
            <person name="Mardanov A.V."/>
            <person name="Dedysh S.N."/>
        </authorList>
    </citation>
    <scope>NUCLEOTIDE SEQUENCE [LARGE SCALE GENOMIC DNA]</scope>
    <source>
        <strain evidence="5">SP5</strain>
    </source>
</reference>
<feature type="transmembrane region" description="Helical" evidence="3">
    <location>
        <begin position="100"/>
        <end position="122"/>
    </location>
</feature>
<keyword evidence="3" id="KW-1133">Transmembrane helix</keyword>
<feature type="transmembrane region" description="Helical" evidence="3">
    <location>
        <begin position="434"/>
        <end position="452"/>
    </location>
</feature>
<gene>
    <name evidence="4" type="ORF">FRUB_08478</name>
</gene>
<dbReference type="PANTHER" id="PTHR43317:SF1">
    <property type="entry name" value="THERMOSPERMINE SYNTHASE ACAULIS5"/>
    <property type="match status" value="1"/>
</dbReference>
<accession>A0A225DHS3</accession>
<dbReference type="NCBIfam" id="NF037959">
    <property type="entry name" value="MFS_SpdSyn"/>
    <property type="match status" value="1"/>
</dbReference>
<evidence type="ECO:0000256" key="2">
    <source>
        <dbReference type="SAM" id="MobiDB-lite"/>
    </source>
</evidence>
<feature type="transmembrane region" description="Helical" evidence="3">
    <location>
        <begin position="281"/>
        <end position="299"/>
    </location>
</feature>
<dbReference type="EMBL" id="NIDE01000017">
    <property type="protein sequence ID" value="OWK35915.1"/>
    <property type="molecule type" value="Genomic_DNA"/>
</dbReference>
<feature type="transmembrane region" description="Helical" evidence="3">
    <location>
        <begin position="337"/>
        <end position="357"/>
    </location>
</feature>
<feature type="transmembrane region" description="Helical" evidence="3">
    <location>
        <begin position="224"/>
        <end position="242"/>
    </location>
</feature>
<protein>
    <submittedName>
        <fullName evidence="4">Membrane protein/conserved domain protein</fullName>
    </submittedName>
</protein>
<dbReference type="OrthoDB" id="9761985at2"/>
<feature type="transmembrane region" description="Helical" evidence="3">
    <location>
        <begin position="143"/>
        <end position="163"/>
    </location>
</feature>
<feature type="transmembrane region" description="Helical" evidence="3">
    <location>
        <begin position="305"/>
        <end position="325"/>
    </location>
</feature>
<feature type="transmembrane region" description="Helical" evidence="3">
    <location>
        <begin position="394"/>
        <end position="414"/>
    </location>
</feature>
<comment type="caution">
    <text evidence="4">The sequence shown here is derived from an EMBL/GenBank/DDBJ whole genome shotgun (WGS) entry which is preliminary data.</text>
</comment>
<dbReference type="AlphaFoldDB" id="A0A225DHS3"/>